<dbReference type="Gene3D" id="3.90.550.10">
    <property type="entry name" value="Spore Coat Polysaccharide Biosynthesis Protein SpsA, Chain A"/>
    <property type="match status" value="1"/>
</dbReference>
<dbReference type="PANTHER" id="PTHR43630">
    <property type="entry name" value="POLY-BETA-1,6-N-ACETYL-D-GLUCOSAMINE SYNTHASE"/>
    <property type="match status" value="1"/>
</dbReference>
<comment type="caution">
    <text evidence="3">The sequence shown here is derived from an EMBL/GenBank/DDBJ whole genome shotgun (WGS) entry which is preliminary data.</text>
</comment>
<proteinExistence type="predicted"/>
<dbReference type="SUPFAM" id="SSF53448">
    <property type="entry name" value="Nucleotide-diphospho-sugar transferases"/>
    <property type="match status" value="1"/>
</dbReference>
<feature type="transmembrane region" description="Helical" evidence="1">
    <location>
        <begin position="221"/>
        <end position="240"/>
    </location>
</feature>
<keyword evidence="1" id="KW-0812">Transmembrane</keyword>
<dbReference type="CDD" id="cd02511">
    <property type="entry name" value="Beta4Glucosyltransferase"/>
    <property type="match status" value="1"/>
</dbReference>
<dbReference type="PANTHER" id="PTHR43630:SF2">
    <property type="entry name" value="GLYCOSYLTRANSFERASE"/>
    <property type="match status" value="1"/>
</dbReference>
<accession>A0A6I2UWE3</accession>
<sequence length="253" mass="28595">MPELAVLILTKNEEANIEGCIKSVAFADEIVVIDSGSTDATQAKAEALGARFVVHPMGETGFAGQRNFALTQTKAEWVLFLDADERIVPSAVETIGRIVSENIPMAYRMQRKNVVMGKMMHHGGHRPDYVARFYPRTGIKWHGRVHEGIDTDLAIKDLPNCIYHYTYTTWQQYFAKTNHYTSLSAQSMFARRKKISSISVLSHAFFAFIKSYILKQGFRDGYLGLVMSILAAVAAMMKYLKLQNLYRLENETN</sequence>
<dbReference type="InterPro" id="IPR001173">
    <property type="entry name" value="Glyco_trans_2-like"/>
</dbReference>
<reference evidence="3 4" key="1">
    <citation type="submission" date="2019-08" db="EMBL/GenBank/DDBJ databases">
        <title>In-depth cultivation of the pig gut microbiome towards novel bacterial diversity and tailored functional studies.</title>
        <authorList>
            <person name="Wylensek D."/>
            <person name="Hitch T.C.A."/>
            <person name="Clavel T."/>
        </authorList>
    </citation>
    <scope>NUCLEOTIDE SEQUENCE [LARGE SCALE GENOMIC DNA]</scope>
    <source>
        <strain evidence="4">WCA-380-WT-3B3</strain>
    </source>
</reference>
<evidence type="ECO:0000313" key="4">
    <source>
        <dbReference type="Proteomes" id="UP000430222"/>
    </source>
</evidence>
<evidence type="ECO:0000256" key="1">
    <source>
        <dbReference type="SAM" id="Phobius"/>
    </source>
</evidence>
<keyword evidence="1" id="KW-1133">Transmembrane helix</keyword>
<evidence type="ECO:0000259" key="2">
    <source>
        <dbReference type="Pfam" id="PF00535"/>
    </source>
</evidence>
<keyword evidence="4" id="KW-1185">Reference proteome</keyword>
<gene>
    <name evidence="3" type="ORF">FYJ78_05755</name>
</gene>
<evidence type="ECO:0000313" key="3">
    <source>
        <dbReference type="EMBL" id="MSV24695.1"/>
    </source>
</evidence>
<protein>
    <submittedName>
        <fullName evidence="3">Glycosyltransferase family 2 protein</fullName>
    </submittedName>
</protein>
<dbReference type="Pfam" id="PF00535">
    <property type="entry name" value="Glycos_transf_2"/>
    <property type="match status" value="1"/>
</dbReference>
<dbReference type="EMBL" id="VUNL01000005">
    <property type="protein sequence ID" value="MSV24695.1"/>
    <property type="molecule type" value="Genomic_DNA"/>
</dbReference>
<keyword evidence="1" id="KW-0472">Membrane</keyword>
<dbReference type="RefSeq" id="WP_154620462.1">
    <property type="nucleotide sequence ID" value="NZ_JBQHVT010000002.1"/>
</dbReference>
<dbReference type="AlphaFoldDB" id="A0A6I2UWE3"/>
<dbReference type="GO" id="GO:0016740">
    <property type="term" value="F:transferase activity"/>
    <property type="evidence" value="ECO:0007669"/>
    <property type="project" value="UniProtKB-KW"/>
</dbReference>
<feature type="domain" description="Glycosyltransferase 2-like" evidence="2">
    <location>
        <begin position="6"/>
        <end position="95"/>
    </location>
</feature>
<organism evidence="3 4">
    <name type="scientific">Selenomonas montiformis</name>
    <dbReference type="NCBI Taxonomy" id="2652285"/>
    <lineage>
        <taxon>Bacteria</taxon>
        <taxon>Bacillati</taxon>
        <taxon>Bacillota</taxon>
        <taxon>Negativicutes</taxon>
        <taxon>Selenomonadales</taxon>
        <taxon>Selenomonadaceae</taxon>
        <taxon>Selenomonas</taxon>
    </lineage>
</organism>
<dbReference type="InterPro" id="IPR029044">
    <property type="entry name" value="Nucleotide-diphossugar_trans"/>
</dbReference>
<feature type="transmembrane region" description="Helical" evidence="1">
    <location>
        <begin position="195"/>
        <end position="215"/>
    </location>
</feature>
<name>A0A6I2UWE3_9FIRM</name>
<dbReference type="Proteomes" id="UP000430222">
    <property type="component" value="Unassembled WGS sequence"/>
</dbReference>
<keyword evidence="3" id="KW-0808">Transferase</keyword>